<dbReference type="GO" id="GO:0006364">
    <property type="term" value="P:rRNA processing"/>
    <property type="evidence" value="ECO:0007669"/>
    <property type="project" value="TreeGrafter"/>
</dbReference>
<evidence type="ECO:0000313" key="7">
    <source>
        <dbReference type="EMBL" id="GIP16910.1"/>
    </source>
</evidence>
<dbReference type="PANTHER" id="PTHR30001">
    <property type="entry name" value="RIBONUCLEASE"/>
    <property type="match status" value="1"/>
</dbReference>
<evidence type="ECO:0000256" key="5">
    <source>
        <dbReference type="ARBA" id="ARBA00022884"/>
    </source>
</evidence>
<dbReference type="Gene3D" id="2.40.50.140">
    <property type="entry name" value="Nucleic acid-binding proteins"/>
    <property type="match status" value="1"/>
</dbReference>
<dbReference type="GO" id="GO:0003723">
    <property type="term" value="F:RNA binding"/>
    <property type="evidence" value="ECO:0007669"/>
    <property type="project" value="UniProtKB-KW"/>
</dbReference>
<dbReference type="InterPro" id="IPR012340">
    <property type="entry name" value="NA-bd_OB-fold"/>
</dbReference>
<feature type="domain" description="S1 motif" evidence="6">
    <location>
        <begin position="38"/>
        <end position="116"/>
    </location>
</feature>
<keyword evidence="5" id="KW-0694">RNA-binding</keyword>
<dbReference type="PROSITE" id="PS50126">
    <property type="entry name" value="S1"/>
    <property type="match status" value="1"/>
</dbReference>
<dbReference type="AlphaFoldDB" id="A0A920CY16"/>
<keyword evidence="8" id="KW-1185">Reference proteome</keyword>
<organism evidence="7 8">
    <name type="scientific">Paenibacillus montaniterrae</name>
    <dbReference type="NCBI Taxonomy" id="429341"/>
    <lineage>
        <taxon>Bacteria</taxon>
        <taxon>Bacillati</taxon>
        <taxon>Bacillota</taxon>
        <taxon>Bacilli</taxon>
        <taxon>Bacillales</taxon>
        <taxon>Paenibacillaceae</taxon>
        <taxon>Paenibacillus</taxon>
    </lineage>
</organism>
<name>A0A920CY16_9BACL</name>
<dbReference type="CDD" id="cd04453">
    <property type="entry name" value="S1_RNase_E"/>
    <property type="match status" value="1"/>
</dbReference>
<dbReference type="GO" id="GO:0004540">
    <property type="term" value="F:RNA nuclease activity"/>
    <property type="evidence" value="ECO:0007669"/>
    <property type="project" value="InterPro"/>
</dbReference>
<sequence length="403" mass="45934">MKQLLIHMDEEHTQAAVVMDGQLTDFFVEQTKERSLVGNFYKGIVKNVLPGMQAAFIDIGLTKNAFIYVDDLLDPNMDKQPQQKPVISQLISPGQELIVQVVKDALGNKGARVTTHYNLAGRWLVYMPSADYIGVSKKLLDDQERERLKGIAEQLLRSPEGLIMRTAAIGESKDALESDIEHLRQLWQTILSRSESVKSPCLLHSEEQLLHRVFRDFYSAEISEIGVSSKELEAEVKMIVKLISPQHMPSIRCYMQPEHSVISQFAVDRQLLQAFERRIPLESGGYLIWEETEALTVIDVNTGKFVGHHNLEETLFQTNKEAAELIARLLRIRDTGGMIIVDFIDMEQEENRSKIYKLLSQAVKSDVAKCVVFGWTRLGLMELTRKKTRDSYTAKYLQEIVLK</sequence>
<dbReference type="GO" id="GO:0016787">
    <property type="term" value="F:hydrolase activity"/>
    <property type="evidence" value="ECO:0007669"/>
    <property type="project" value="UniProtKB-KW"/>
</dbReference>
<keyword evidence="2" id="KW-0479">Metal-binding</keyword>
<comment type="caution">
    <text evidence="7">The sequence shown here is derived from an EMBL/GenBank/DDBJ whole genome shotgun (WGS) entry which is preliminary data.</text>
</comment>
<evidence type="ECO:0000256" key="3">
    <source>
        <dbReference type="ARBA" id="ARBA00022801"/>
    </source>
</evidence>
<dbReference type="SUPFAM" id="SSF50249">
    <property type="entry name" value="Nucleic acid-binding proteins"/>
    <property type="match status" value="1"/>
</dbReference>
<dbReference type="Pfam" id="PF10150">
    <property type="entry name" value="RNase_E_G"/>
    <property type="match status" value="1"/>
</dbReference>
<dbReference type="SMART" id="SM00316">
    <property type="entry name" value="S1"/>
    <property type="match status" value="1"/>
</dbReference>
<dbReference type="InterPro" id="IPR003029">
    <property type="entry name" value="S1_domain"/>
</dbReference>
<evidence type="ECO:0000259" key="6">
    <source>
        <dbReference type="PROSITE" id="PS50126"/>
    </source>
</evidence>
<evidence type="ECO:0000256" key="2">
    <source>
        <dbReference type="ARBA" id="ARBA00022723"/>
    </source>
</evidence>
<protein>
    <submittedName>
        <fullName evidence="7">Ribonuclease G</fullName>
    </submittedName>
</protein>
<gene>
    <name evidence="7" type="primary">cafA</name>
    <name evidence="7" type="ORF">J40TS1_25520</name>
</gene>
<keyword evidence="4" id="KW-0460">Magnesium</keyword>
<proteinExistence type="predicted"/>
<evidence type="ECO:0000256" key="1">
    <source>
        <dbReference type="ARBA" id="ARBA00001946"/>
    </source>
</evidence>
<dbReference type="EMBL" id="BOSE01000004">
    <property type="protein sequence ID" value="GIP16910.1"/>
    <property type="molecule type" value="Genomic_DNA"/>
</dbReference>
<dbReference type="PANTHER" id="PTHR30001:SF0">
    <property type="entry name" value="RIBONUCLEASE G"/>
    <property type="match status" value="1"/>
</dbReference>
<dbReference type="NCBIfam" id="TIGR00757">
    <property type="entry name" value="RNaseEG"/>
    <property type="match status" value="1"/>
</dbReference>
<evidence type="ECO:0000313" key="8">
    <source>
        <dbReference type="Proteomes" id="UP000683139"/>
    </source>
</evidence>
<evidence type="ECO:0000256" key="4">
    <source>
        <dbReference type="ARBA" id="ARBA00022842"/>
    </source>
</evidence>
<comment type="cofactor">
    <cofactor evidence="1">
        <name>Mg(2+)</name>
        <dbReference type="ChEBI" id="CHEBI:18420"/>
    </cofactor>
</comment>
<accession>A0A920CY16</accession>
<keyword evidence="3" id="KW-0378">Hydrolase</keyword>
<dbReference type="GO" id="GO:0046872">
    <property type="term" value="F:metal ion binding"/>
    <property type="evidence" value="ECO:0007669"/>
    <property type="project" value="UniProtKB-KW"/>
</dbReference>
<dbReference type="InterPro" id="IPR019307">
    <property type="entry name" value="RNA-bd_AU-1/RNase_E/G"/>
</dbReference>
<reference evidence="7" key="1">
    <citation type="submission" date="2021-03" db="EMBL/GenBank/DDBJ databases">
        <title>Antimicrobial resistance genes in bacteria isolated from Japanese honey, and their potential for conferring macrolide and lincosamide resistance in the American foulbrood pathogen Paenibacillus larvae.</title>
        <authorList>
            <person name="Okamoto M."/>
            <person name="Kumagai M."/>
            <person name="Kanamori H."/>
            <person name="Takamatsu D."/>
        </authorList>
    </citation>
    <scope>NUCLEOTIDE SEQUENCE</scope>
    <source>
        <strain evidence="7">J40TS1</strain>
    </source>
</reference>
<dbReference type="GO" id="GO:0005737">
    <property type="term" value="C:cytoplasm"/>
    <property type="evidence" value="ECO:0007669"/>
    <property type="project" value="TreeGrafter"/>
</dbReference>
<dbReference type="InterPro" id="IPR004659">
    <property type="entry name" value="RNase_E/G"/>
</dbReference>
<dbReference type="Proteomes" id="UP000683139">
    <property type="component" value="Unassembled WGS sequence"/>
</dbReference>
<dbReference type="RefSeq" id="WP_213515602.1">
    <property type="nucleotide sequence ID" value="NZ_BOSE01000004.1"/>
</dbReference>